<dbReference type="AlphaFoldDB" id="A0A9P8DH15"/>
<sequence>MRPGPVLVRFIDRRRLVVQQHLQVAPGNPLLVTLTLAAVLVGVVGEVDEAREDDIFNVAF</sequence>
<dbReference type="EMBL" id="JAHBCI010000005">
    <property type="protein sequence ID" value="KAG9501723.1"/>
    <property type="molecule type" value="Genomic_DNA"/>
</dbReference>
<evidence type="ECO:0000313" key="2">
    <source>
        <dbReference type="Proteomes" id="UP000827133"/>
    </source>
</evidence>
<accession>A0A9P8DH15</accession>
<dbReference type="GeneID" id="68315270"/>
<dbReference type="Proteomes" id="UP000827133">
    <property type="component" value="Unassembled WGS sequence"/>
</dbReference>
<gene>
    <name evidence="1" type="ORF">J7337_007414</name>
</gene>
<dbReference type="RefSeq" id="XP_044680723.1">
    <property type="nucleotide sequence ID" value="XM_044825066.1"/>
</dbReference>
<keyword evidence="2" id="KW-1185">Reference proteome</keyword>
<reference evidence="1" key="1">
    <citation type="journal article" date="2021" name="Mol. Plant Microbe Interact.">
        <title>Telomere to telomere genome assembly of Fusarium musae F31, causal agent of crown rot disease of banana.</title>
        <authorList>
            <person name="Degradi L."/>
            <person name="Tava V."/>
            <person name="Kunova A."/>
            <person name="Cortesi P."/>
            <person name="Saracchi M."/>
            <person name="Pasquali M."/>
        </authorList>
    </citation>
    <scope>NUCLEOTIDE SEQUENCE</scope>
    <source>
        <strain evidence="1">F31</strain>
    </source>
</reference>
<protein>
    <submittedName>
        <fullName evidence="1">Uncharacterized protein</fullName>
    </submittedName>
</protein>
<name>A0A9P8DH15_9HYPO</name>
<proteinExistence type="predicted"/>
<evidence type="ECO:0000313" key="1">
    <source>
        <dbReference type="EMBL" id="KAG9501723.1"/>
    </source>
</evidence>
<organism evidence="1 2">
    <name type="scientific">Fusarium musae</name>
    <dbReference type="NCBI Taxonomy" id="1042133"/>
    <lineage>
        <taxon>Eukaryota</taxon>
        <taxon>Fungi</taxon>
        <taxon>Dikarya</taxon>
        <taxon>Ascomycota</taxon>
        <taxon>Pezizomycotina</taxon>
        <taxon>Sordariomycetes</taxon>
        <taxon>Hypocreomycetidae</taxon>
        <taxon>Hypocreales</taxon>
        <taxon>Nectriaceae</taxon>
        <taxon>Fusarium</taxon>
    </lineage>
</organism>
<dbReference type="KEGG" id="fmu:J7337_007414"/>
<comment type="caution">
    <text evidence="1">The sequence shown here is derived from an EMBL/GenBank/DDBJ whole genome shotgun (WGS) entry which is preliminary data.</text>
</comment>